<dbReference type="InterPro" id="IPR018060">
    <property type="entry name" value="HTH_AraC"/>
</dbReference>
<evidence type="ECO:0000256" key="2">
    <source>
        <dbReference type="ARBA" id="ARBA00023125"/>
    </source>
</evidence>
<dbReference type="Gene3D" id="1.10.10.60">
    <property type="entry name" value="Homeodomain-like"/>
    <property type="match status" value="2"/>
</dbReference>
<proteinExistence type="predicted"/>
<dbReference type="EMBL" id="CP007142">
    <property type="protein sequence ID" value="AJQ96854.1"/>
    <property type="molecule type" value="Genomic_DNA"/>
</dbReference>
<protein>
    <submittedName>
        <fullName evidence="5">AraC-type DNA-binding domain-containing protein</fullName>
    </submittedName>
</protein>
<keyword evidence="2 5" id="KW-0238">DNA-binding</keyword>
<reference evidence="5 6" key="1">
    <citation type="submission" date="2014-01" db="EMBL/GenBank/DDBJ databases">
        <title>Full genme sequencing of cellulolytic bacterium Gynuella sunshinyii YC6258T gen. nov., sp. nov.</title>
        <authorList>
            <person name="Khan H."/>
            <person name="Chung E.J."/>
            <person name="Chung Y.R."/>
        </authorList>
    </citation>
    <scope>NUCLEOTIDE SEQUENCE [LARGE SCALE GENOMIC DNA]</scope>
    <source>
        <strain evidence="5 6">YC6258</strain>
    </source>
</reference>
<evidence type="ECO:0000256" key="1">
    <source>
        <dbReference type="ARBA" id="ARBA00023015"/>
    </source>
</evidence>
<dbReference type="AlphaFoldDB" id="A0A0C5W2F2"/>
<dbReference type="PROSITE" id="PS01124">
    <property type="entry name" value="HTH_ARAC_FAMILY_2"/>
    <property type="match status" value="1"/>
</dbReference>
<dbReference type="KEGG" id="gsn:YC6258_04822"/>
<gene>
    <name evidence="5" type="ORF">YC6258_04822</name>
</gene>
<dbReference type="InterPro" id="IPR009057">
    <property type="entry name" value="Homeodomain-like_sf"/>
</dbReference>
<keyword evidence="1" id="KW-0805">Transcription regulation</keyword>
<dbReference type="PRINTS" id="PR00032">
    <property type="entry name" value="HTHARAC"/>
</dbReference>
<keyword evidence="3" id="KW-0804">Transcription</keyword>
<dbReference type="HOGENOM" id="CLU_000445_88_9_6"/>
<organism evidence="5 6">
    <name type="scientific">Gynuella sunshinyii YC6258</name>
    <dbReference type="NCBI Taxonomy" id="1445510"/>
    <lineage>
        <taxon>Bacteria</taxon>
        <taxon>Pseudomonadati</taxon>
        <taxon>Pseudomonadota</taxon>
        <taxon>Gammaproteobacteria</taxon>
        <taxon>Oceanospirillales</taxon>
        <taxon>Saccharospirillaceae</taxon>
        <taxon>Gynuella</taxon>
    </lineage>
</organism>
<accession>A0A0C5W2F2</accession>
<evidence type="ECO:0000259" key="4">
    <source>
        <dbReference type="PROSITE" id="PS01124"/>
    </source>
</evidence>
<dbReference type="OrthoDB" id="345413at2"/>
<dbReference type="PANTHER" id="PTHR43280">
    <property type="entry name" value="ARAC-FAMILY TRANSCRIPTIONAL REGULATOR"/>
    <property type="match status" value="1"/>
</dbReference>
<evidence type="ECO:0000313" key="5">
    <source>
        <dbReference type="EMBL" id="AJQ96854.1"/>
    </source>
</evidence>
<dbReference type="PANTHER" id="PTHR43280:SF14">
    <property type="entry name" value="MELIBIOSE OPERON REGULATORY PROTEIN"/>
    <property type="match status" value="1"/>
</dbReference>
<dbReference type="STRING" id="1445510.YC6258_04822"/>
<evidence type="ECO:0000313" key="6">
    <source>
        <dbReference type="Proteomes" id="UP000032266"/>
    </source>
</evidence>
<dbReference type="SMART" id="SM00342">
    <property type="entry name" value="HTH_ARAC"/>
    <property type="match status" value="1"/>
</dbReference>
<dbReference type="Pfam" id="PF12833">
    <property type="entry name" value="HTH_18"/>
    <property type="match status" value="1"/>
</dbReference>
<name>A0A0C5W2F2_9GAMM</name>
<dbReference type="InterPro" id="IPR020449">
    <property type="entry name" value="Tscrpt_reg_AraC-type_HTH"/>
</dbReference>
<dbReference type="Proteomes" id="UP000032266">
    <property type="component" value="Chromosome"/>
</dbReference>
<feature type="domain" description="HTH araC/xylS-type" evidence="4">
    <location>
        <begin position="183"/>
        <end position="281"/>
    </location>
</feature>
<evidence type="ECO:0000256" key="3">
    <source>
        <dbReference type="ARBA" id="ARBA00023163"/>
    </source>
</evidence>
<keyword evidence="6" id="KW-1185">Reference proteome</keyword>
<dbReference type="GO" id="GO:0043565">
    <property type="term" value="F:sequence-specific DNA binding"/>
    <property type="evidence" value="ECO:0007669"/>
    <property type="project" value="InterPro"/>
</dbReference>
<dbReference type="SUPFAM" id="SSF46689">
    <property type="entry name" value="Homeodomain-like"/>
    <property type="match status" value="2"/>
</dbReference>
<dbReference type="GO" id="GO:0003700">
    <property type="term" value="F:DNA-binding transcription factor activity"/>
    <property type="evidence" value="ECO:0007669"/>
    <property type="project" value="InterPro"/>
</dbReference>
<sequence>MVQQDSPLSLFDHPQQIVFEAHKPWVMDHNHWHGHLEVNIPFGQPVSYSFNGQDVLIPADQVSIFWGAHAHRLTDSHDCPFMGILNLPVHLFLSWPLEHGLVDRLMNGAVLTARQENLLSQQQLIKWREEYECGDQQLRQLVEQELILLLRKLSHYGWREVLSDRARSRSQHFGHPSGFTHIQSILQFIARNYDRRITVGDIAGHVNLHPKYLMQHFHRVMRMTVKRYVNSLRTSHARALLSDTSRPIMDIALAVGFSSTSRLYDAFKKEVGMTPKQYRDSFQRK</sequence>
<dbReference type="RefSeq" id="WP_044618763.1">
    <property type="nucleotide sequence ID" value="NZ_CP007142.1"/>
</dbReference>
<dbReference type="NCBIfam" id="NF007693">
    <property type="entry name" value="PRK10371.1"/>
    <property type="match status" value="1"/>
</dbReference>